<accession>A0ABY9Y710</accession>
<evidence type="ECO:0000313" key="1">
    <source>
        <dbReference type="EMBL" id="WNH13852.1"/>
    </source>
</evidence>
<proteinExistence type="predicted"/>
<sequence length="266" mass="31389">MENRLLLIELNQGIPKTQKEINIIKKDFLLNDIRHKEIVNNGETPTLDLNESNIQAEVVVGKSKRTFHDEFGFEREVVDLEYEIETINFYEEFDKALNISFDEYCSKFIKELDRKGVYTSESIEGFKKNQLKKINDLITYLNQSSDFEAKDKALIIQFCEKLYDFSSNFKSEDFQISDKLKFKLNKNQVIWLFQSMYDKNVISGITHPDLFRFLDDYCEYFDKAKYHQMSNSRIQANKFINGHASPKESIKALNEKFDKDFFSSSI</sequence>
<dbReference type="EMBL" id="CP134536">
    <property type="protein sequence ID" value="WNH13852.1"/>
    <property type="molecule type" value="Genomic_DNA"/>
</dbReference>
<dbReference type="RefSeq" id="WP_415863839.1">
    <property type="nucleotide sequence ID" value="NZ_CP134536.1"/>
</dbReference>
<organism evidence="1 2">
    <name type="scientific">Thalassobellus suaedae</name>
    <dbReference type="NCBI Taxonomy" id="3074124"/>
    <lineage>
        <taxon>Bacteria</taxon>
        <taxon>Pseudomonadati</taxon>
        <taxon>Bacteroidota</taxon>
        <taxon>Flavobacteriia</taxon>
        <taxon>Flavobacteriales</taxon>
        <taxon>Flavobacteriaceae</taxon>
        <taxon>Thalassobellus</taxon>
    </lineage>
</organism>
<evidence type="ECO:0000313" key="2">
    <source>
        <dbReference type="Proteomes" id="UP001303407"/>
    </source>
</evidence>
<name>A0ABY9Y710_9FLAO</name>
<keyword evidence="2" id="KW-1185">Reference proteome</keyword>
<dbReference type="Proteomes" id="UP001303407">
    <property type="component" value="Chromosome"/>
</dbReference>
<reference evidence="1 2" key="1">
    <citation type="submission" date="2023-09" db="EMBL/GenBank/DDBJ databases">
        <title>Thalassobella suaedae gen. nov., sp. nov., a marine bacterium of the family Flavobacteriaceae isolated from a halophyte Suaeda japonica.</title>
        <authorList>
            <person name="Lee S.Y."/>
            <person name="Hwang C.Y."/>
        </authorList>
    </citation>
    <scope>NUCLEOTIDE SEQUENCE [LARGE SCALE GENOMIC DNA]</scope>
    <source>
        <strain evidence="1 2">HL-DH10</strain>
    </source>
</reference>
<protein>
    <submittedName>
        <fullName evidence="1">Uncharacterized protein</fullName>
    </submittedName>
</protein>
<gene>
    <name evidence="1" type="ORF">RHP49_06235</name>
</gene>